<name>A0A0F0M0D9_9MICO</name>
<accession>A0A0F0M0D9</accession>
<dbReference type="STRING" id="400772.RR49_00378"/>
<proteinExistence type="predicted"/>
<dbReference type="RefSeq" id="WP_048809408.1">
    <property type="nucleotide sequence ID" value="NZ_JYIY01000052.1"/>
</dbReference>
<organism evidence="2 3">
    <name type="scientific">Microbacterium ginsengisoli</name>
    <dbReference type="NCBI Taxonomy" id="400772"/>
    <lineage>
        <taxon>Bacteria</taxon>
        <taxon>Bacillati</taxon>
        <taxon>Actinomycetota</taxon>
        <taxon>Actinomycetes</taxon>
        <taxon>Micrococcales</taxon>
        <taxon>Microbacteriaceae</taxon>
        <taxon>Microbacterium</taxon>
    </lineage>
</organism>
<protein>
    <submittedName>
        <fullName evidence="2">Uncharacterized protein</fullName>
    </submittedName>
</protein>
<evidence type="ECO:0000313" key="2">
    <source>
        <dbReference type="EMBL" id="KJL40875.1"/>
    </source>
</evidence>
<sequence length="79" mass="8443">MAHRMGRPSKGERDAILAKPPVAFGAILKHNADEMGLAYGEYLVALAAEALNMPQFAPAPPRDRASELDIPEEASTRAA</sequence>
<reference evidence="2 3" key="1">
    <citation type="submission" date="2015-02" db="EMBL/GenBank/DDBJ databases">
        <title>Draft genome sequences of ten Microbacterium spp. with emphasis on heavy metal contaminated environments.</title>
        <authorList>
            <person name="Corretto E."/>
        </authorList>
    </citation>
    <scope>NUCLEOTIDE SEQUENCE [LARGE SCALE GENOMIC DNA]</scope>
    <source>
        <strain evidence="2 3">DSM 18659</strain>
    </source>
</reference>
<feature type="region of interest" description="Disordered" evidence="1">
    <location>
        <begin position="55"/>
        <end position="79"/>
    </location>
</feature>
<dbReference type="PATRIC" id="fig|400772.4.peg.409"/>
<evidence type="ECO:0000256" key="1">
    <source>
        <dbReference type="SAM" id="MobiDB-lite"/>
    </source>
</evidence>
<keyword evidence="3" id="KW-1185">Reference proteome</keyword>
<dbReference type="AlphaFoldDB" id="A0A0F0M0D9"/>
<comment type="caution">
    <text evidence="2">The sequence shown here is derived from an EMBL/GenBank/DDBJ whole genome shotgun (WGS) entry which is preliminary data.</text>
</comment>
<gene>
    <name evidence="2" type="ORF">RR49_00378</name>
</gene>
<dbReference type="EMBL" id="JYIY01000052">
    <property type="protein sequence ID" value="KJL40875.1"/>
    <property type="molecule type" value="Genomic_DNA"/>
</dbReference>
<evidence type="ECO:0000313" key="3">
    <source>
        <dbReference type="Proteomes" id="UP000033451"/>
    </source>
</evidence>
<dbReference type="OrthoDB" id="5122457at2"/>
<dbReference type="Proteomes" id="UP000033451">
    <property type="component" value="Unassembled WGS sequence"/>
</dbReference>